<dbReference type="PANTHER" id="PTHR10815:SF12">
    <property type="entry name" value="METHYLATED-DNA--PROTEIN-CYSTEINE METHYLTRANSFERASE, INDUCIBLE"/>
    <property type="match status" value="1"/>
</dbReference>
<dbReference type="Gene3D" id="1.10.10.10">
    <property type="entry name" value="Winged helix-like DNA-binding domain superfamily/Winged helix DNA-binding domain"/>
    <property type="match status" value="1"/>
</dbReference>
<dbReference type="InterPro" id="IPR036388">
    <property type="entry name" value="WH-like_DNA-bd_sf"/>
</dbReference>
<keyword evidence="6 9" id="KW-0227">DNA damage</keyword>
<evidence type="ECO:0000256" key="8">
    <source>
        <dbReference type="ARBA" id="ARBA00049348"/>
    </source>
</evidence>
<dbReference type="RefSeq" id="WP_092091189.1">
    <property type="nucleotide sequence ID" value="NZ_FOQE01000004.1"/>
</dbReference>
<dbReference type="Pfam" id="PF02870">
    <property type="entry name" value="Methyltransf_1N"/>
    <property type="match status" value="1"/>
</dbReference>
<proteinExistence type="inferred from homology"/>
<sequence length="170" mass="19018">MEKLYYTFVHFDGNDYPMVASDKGLVYVGGELDGYQGIVNWVQKHRKGAELEENTEKLKPFQQQLEEYFTGKRTVFDLPLDVSGTPFQISTWEALKEIPFGETKTYGEIATAIGNPKAVRAVGTAIGSNPISIIVPCHRVIGKDGRLTGYGNGLPMKKRLLMLEDVFIEK</sequence>
<comment type="subcellular location">
    <subcellularLocation>
        <location evidence="9">Cytoplasm</location>
    </subcellularLocation>
</comment>
<evidence type="ECO:0000256" key="4">
    <source>
        <dbReference type="ARBA" id="ARBA00022603"/>
    </source>
</evidence>
<dbReference type="Proteomes" id="UP000198668">
    <property type="component" value="Unassembled WGS sequence"/>
</dbReference>
<dbReference type="InterPro" id="IPR008332">
    <property type="entry name" value="MethylG_MeTrfase_N"/>
</dbReference>
<evidence type="ECO:0000256" key="1">
    <source>
        <dbReference type="ARBA" id="ARBA00001286"/>
    </source>
</evidence>
<dbReference type="AlphaFoldDB" id="A0A1I3B615"/>
<dbReference type="GO" id="GO:0032259">
    <property type="term" value="P:methylation"/>
    <property type="evidence" value="ECO:0007669"/>
    <property type="project" value="UniProtKB-KW"/>
</dbReference>
<accession>A0A1I3B615</accession>
<dbReference type="SUPFAM" id="SSF46767">
    <property type="entry name" value="Methylated DNA-protein cysteine methyltransferase, C-terminal domain"/>
    <property type="match status" value="1"/>
</dbReference>
<dbReference type="Pfam" id="PF01035">
    <property type="entry name" value="DNA_binding_1"/>
    <property type="match status" value="1"/>
</dbReference>
<dbReference type="CDD" id="cd06445">
    <property type="entry name" value="ATase"/>
    <property type="match status" value="1"/>
</dbReference>
<evidence type="ECO:0000256" key="5">
    <source>
        <dbReference type="ARBA" id="ARBA00022679"/>
    </source>
</evidence>
<dbReference type="EC" id="2.1.1.63" evidence="9"/>
<evidence type="ECO:0000259" key="11">
    <source>
        <dbReference type="Pfam" id="PF02870"/>
    </source>
</evidence>
<comment type="catalytic activity">
    <reaction evidence="1 9">
        <text>a 4-O-methyl-thymidine in DNA + L-cysteinyl-[protein] = a thymidine in DNA + S-methyl-L-cysteinyl-[protein]</text>
        <dbReference type="Rhea" id="RHEA:53428"/>
        <dbReference type="Rhea" id="RHEA-COMP:10131"/>
        <dbReference type="Rhea" id="RHEA-COMP:10132"/>
        <dbReference type="Rhea" id="RHEA-COMP:13555"/>
        <dbReference type="Rhea" id="RHEA-COMP:13556"/>
        <dbReference type="ChEBI" id="CHEBI:29950"/>
        <dbReference type="ChEBI" id="CHEBI:82612"/>
        <dbReference type="ChEBI" id="CHEBI:137386"/>
        <dbReference type="ChEBI" id="CHEBI:137387"/>
        <dbReference type="EC" id="2.1.1.63"/>
    </reaction>
</comment>
<name>A0A1I3B615_9LACT</name>
<dbReference type="OrthoDB" id="9802228at2"/>
<protein>
    <recommendedName>
        <fullName evidence="9">Methylated-DNA--protein-cysteine methyltransferase</fullName>
        <ecNumber evidence="9">2.1.1.63</ecNumber>
    </recommendedName>
    <alternativeName>
        <fullName evidence="9">6-O-methylguanine-DNA methyltransferase</fullName>
        <shortName evidence="9">MGMT</shortName>
    </alternativeName>
    <alternativeName>
        <fullName evidence="9">O-6-methylguanine-DNA-alkyltransferase</fullName>
    </alternativeName>
</protein>
<dbReference type="InterPro" id="IPR001497">
    <property type="entry name" value="MethylDNA_cys_MeTrfase_AS"/>
</dbReference>
<keyword evidence="13" id="KW-1185">Reference proteome</keyword>
<dbReference type="HAMAP" id="MF_00772">
    <property type="entry name" value="OGT"/>
    <property type="match status" value="1"/>
</dbReference>
<evidence type="ECO:0000256" key="9">
    <source>
        <dbReference type="HAMAP-Rule" id="MF_00772"/>
    </source>
</evidence>
<comment type="miscellaneous">
    <text evidence="9">This enzyme catalyzes only one turnover and therefore is not strictly catalytic. According to one definition, an enzyme is a biocatalyst that acts repeatedly and over many reaction cycles.</text>
</comment>
<reference evidence="12 13" key="1">
    <citation type="submission" date="2016-10" db="EMBL/GenBank/DDBJ databases">
        <authorList>
            <person name="de Groot N.N."/>
        </authorList>
    </citation>
    <scope>NUCLEOTIDE SEQUENCE [LARGE SCALE GENOMIC DNA]</scope>
    <source>
        <strain evidence="12 13">DSM 27630</strain>
    </source>
</reference>
<feature type="domain" description="Methylguanine DNA methyltransferase ribonuclease-like" evidence="11">
    <location>
        <begin position="23"/>
        <end position="81"/>
    </location>
</feature>
<dbReference type="SUPFAM" id="SSF53155">
    <property type="entry name" value="Methylated DNA-protein cysteine methyltransferase domain"/>
    <property type="match status" value="1"/>
</dbReference>
<evidence type="ECO:0000256" key="6">
    <source>
        <dbReference type="ARBA" id="ARBA00022763"/>
    </source>
</evidence>
<dbReference type="PANTHER" id="PTHR10815">
    <property type="entry name" value="METHYLATED-DNA--PROTEIN-CYSTEINE METHYLTRANSFERASE"/>
    <property type="match status" value="1"/>
</dbReference>
<comment type="catalytic activity">
    <reaction evidence="8 9">
        <text>a 6-O-methyl-2'-deoxyguanosine in DNA + L-cysteinyl-[protein] = S-methyl-L-cysteinyl-[protein] + a 2'-deoxyguanosine in DNA</text>
        <dbReference type="Rhea" id="RHEA:24000"/>
        <dbReference type="Rhea" id="RHEA-COMP:10131"/>
        <dbReference type="Rhea" id="RHEA-COMP:10132"/>
        <dbReference type="Rhea" id="RHEA-COMP:11367"/>
        <dbReference type="Rhea" id="RHEA-COMP:11368"/>
        <dbReference type="ChEBI" id="CHEBI:29950"/>
        <dbReference type="ChEBI" id="CHEBI:82612"/>
        <dbReference type="ChEBI" id="CHEBI:85445"/>
        <dbReference type="ChEBI" id="CHEBI:85448"/>
        <dbReference type="EC" id="2.1.1.63"/>
    </reaction>
</comment>
<feature type="domain" description="Methylated-DNA-[protein]-cysteine S-methyltransferase DNA binding" evidence="10">
    <location>
        <begin position="86"/>
        <end position="166"/>
    </location>
</feature>
<gene>
    <name evidence="12" type="ORF">SAMN04489868_1043</name>
</gene>
<keyword evidence="4 9" id="KW-0489">Methyltransferase</keyword>
<dbReference type="GO" id="GO:0003908">
    <property type="term" value="F:methylated-DNA-[protein]-cysteine S-methyltransferase activity"/>
    <property type="evidence" value="ECO:0007669"/>
    <property type="project" value="UniProtKB-UniRule"/>
</dbReference>
<organism evidence="12 13">
    <name type="scientific">Pisciglobus halotolerans</name>
    <dbReference type="NCBI Taxonomy" id="745365"/>
    <lineage>
        <taxon>Bacteria</taxon>
        <taxon>Bacillati</taxon>
        <taxon>Bacillota</taxon>
        <taxon>Bacilli</taxon>
        <taxon>Lactobacillales</taxon>
        <taxon>Carnobacteriaceae</taxon>
    </lineage>
</organism>
<feature type="active site" description="Nucleophile; methyl group acceptor" evidence="9">
    <location>
        <position position="137"/>
    </location>
</feature>
<evidence type="ECO:0000256" key="7">
    <source>
        <dbReference type="ARBA" id="ARBA00023204"/>
    </source>
</evidence>
<dbReference type="NCBIfam" id="TIGR00589">
    <property type="entry name" value="ogt"/>
    <property type="match status" value="1"/>
</dbReference>
<dbReference type="PROSITE" id="PS00374">
    <property type="entry name" value="MGMT"/>
    <property type="match status" value="1"/>
</dbReference>
<dbReference type="Gene3D" id="3.30.160.70">
    <property type="entry name" value="Methylated DNA-protein cysteine methyltransferase domain"/>
    <property type="match status" value="1"/>
</dbReference>
<dbReference type="InterPro" id="IPR023546">
    <property type="entry name" value="MGMT"/>
</dbReference>
<evidence type="ECO:0000259" key="10">
    <source>
        <dbReference type="Pfam" id="PF01035"/>
    </source>
</evidence>
<dbReference type="InterPro" id="IPR014048">
    <property type="entry name" value="MethylDNA_cys_MeTrfase_DNA-bd"/>
</dbReference>
<dbReference type="GO" id="GO:0005737">
    <property type="term" value="C:cytoplasm"/>
    <property type="evidence" value="ECO:0007669"/>
    <property type="project" value="UniProtKB-SubCell"/>
</dbReference>
<dbReference type="FunFam" id="1.10.10.10:FF:000214">
    <property type="entry name" value="Methylated-DNA--protein-cysteine methyltransferase"/>
    <property type="match status" value="1"/>
</dbReference>
<evidence type="ECO:0000256" key="3">
    <source>
        <dbReference type="ARBA" id="ARBA00022490"/>
    </source>
</evidence>
<keyword evidence="7 9" id="KW-0234">DNA repair</keyword>
<keyword evidence="5 9" id="KW-0808">Transferase</keyword>
<dbReference type="InterPro" id="IPR036631">
    <property type="entry name" value="MGMT_N_sf"/>
</dbReference>
<dbReference type="EMBL" id="FOQE01000004">
    <property type="protein sequence ID" value="SFH57409.1"/>
    <property type="molecule type" value="Genomic_DNA"/>
</dbReference>
<dbReference type="GO" id="GO:0006307">
    <property type="term" value="P:DNA alkylation repair"/>
    <property type="evidence" value="ECO:0007669"/>
    <property type="project" value="UniProtKB-UniRule"/>
</dbReference>
<dbReference type="InterPro" id="IPR036217">
    <property type="entry name" value="MethylDNA_cys_MeTrfase_DNAb"/>
</dbReference>
<evidence type="ECO:0000256" key="2">
    <source>
        <dbReference type="ARBA" id="ARBA00008711"/>
    </source>
</evidence>
<keyword evidence="3 9" id="KW-0963">Cytoplasm</keyword>
<comment type="function">
    <text evidence="9">Involved in the cellular defense against the biological effects of O6-methylguanine (O6-MeG) and O4-methylthymine (O4-MeT) in DNA. Repairs the methylated nucleobase in DNA by stoichiometrically transferring the methyl group to a cysteine residue in the enzyme. This is a suicide reaction: the enzyme is irreversibly inactivated.</text>
</comment>
<evidence type="ECO:0000313" key="13">
    <source>
        <dbReference type="Proteomes" id="UP000198668"/>
    </source>
</evidence>
<evidence type="ECO:0000313" key="12">
    <source>
        <dbReference type="EMBL" id="SFH57409.1"/>
    </source>
</evidence>
<comment type="similarity">
    <text evidence="2 9">Belongs to the MGMT family.</text>
</comment>